<proteinExistence type="predicted"/>
<dbReference type="STRING" id="640205.SAMN05216381_3617"/>
<evidence type="ECO:0000313" key="2">
    <source>
        <dbReference type="Proteomes" id="UP000243378"/>
    </source>
</evidence>
<keyword evidence="1" id="KW-0255">Endonuclease</keyword>
<evidence type="ECO:0000313" key="1">
    <source>
        <dbReference type="EMBL" id="SDG29530.1"/>
    </source>
</evidence>
<reference evidence="1 2" key="1">
    <citation type="submission" date="2016-10" db="EMBL/GenBank/DDBJ databases">
        <authorList>
            <person name="de Groot N.N."/>
        </authorList>
    </citation>
    <scope>NUCLEOTIDE SEQUENCE [LARGE SCALE GENOMIC DNA]</scope>
    <source>
        <strain evidence="1 2">LMG 25475</strain>
    </source>
</reference>
<dbReference type="PANTHER" id="PTHR38733:SF1">
    <property type="entry name" value="TYPE IV METHYL-DIRECTED RESTRICTION ENZYME ECOKMCRBC"/>
    <property type="match status" value="1"/>
</dbReference>
<keyword evidence="1" id="KW-0378">Hydrolase</keyword>
<accession>A0A1G7T4J7</accession>
<dbReference type="GO" id="GO:0004519">
    <property type="term" value="F:endonuclease activity"/>
    <property type="evidence" value="ECO:0007669"/>
    <property type="project" value="UniProtKB-KW"/>
</dbReference>
<name>A0A1G7T4J7_9GAMM</name>
<protein>
    <submittedName>
        <fullName evidence="1">5-methylcytosine-specific restriction endonuclease McrBC, regulatory subunit McrC</fullName>
    </submittedName>
</protein>
<sequence length="444" mass="50491">MGCRHFSTLCERTSQWKLSSETDKLLKITTKEGSPIDIPEGHDRLAIYENLQRAAEKLGINAFRWKQKKLYAAEVVGYIQAQGIQLNILPKLDTLEENRDEDFLFNLLASSGYIKNPKFAAAQTKKTALEPLEIIISELAGEIEAALRGGIPRRYEETREDSQSIRGKIDFPRLSTRPPGNTLIPILHSPLSAGNKLSQAVKFITGALHHRTTSSINRQRLGAILELLSNIKNREFSSRELHLIKISRHETQWERTISIGQMLSTGHSPDPTFSGESSAFSLLFKLEHLFERSMRKIISESIKDSGLKVLNNNLPLYLLNDAQSKKGIVQLRPDYVLHKNENYIAIADAKWKRLDRTKRAYGVDRDDLYQINAYLGRFKVEKGIVFVPRLPWMQAGWSVMYEIPESPAKIYLVGVDLECLLSRNEITRKEAYTSLSCTLKNILN</sequence>
<dbReference type="PANTHER" id="PTHR38733">
    <property type="entry name" value="PROTEIN MCRC"/>
    <property type="match status" value="1"/>
</dbReference>
<dbReference type="EMBL" id="FNBM01000009">
    <property type="protein sequence ID" value="SDG29530.1"/>
    <property type="molecule type" value="Genomic_DNA"/>
</dbReference>
<dbReference type="AlphaFoldDB" id="A0A1G7T4J7"/>
<keyword evidence="1" id="KW-0540">Nuclease</keyword>
<organism evidence="1 2">
    <name type="scientific">Phytopseudomonas seleniipraecipitans</name>
    <dbReference type="NCBI Taxonomy" id="640205"/>
    <lineage>
        <taxon>Bacteria</taxon>
        <taxon>Pseudomonadati</taxon>
        <taxon>Pseudomonadota</taxon>
        <taxon>Gammaproteobacteria</taxon>
        <taxon>Pseudomonadales</taxon>
        <taxon>Pseudomonadaceae</taxon>
        <taxon>Phytopseudomonas</taxon>
    </lineage>
</organism>
<dbReference type="Proteomes" id="UP000243378">
    <property type="component" value="Unassembled WGS sequence"/>
</dbReference>
<dbReference type="InterPro" id="IPR019292">
    <property type="entry name" value="McrC"/>
</dbReference>
<dbReference type="Pfam" id="PF10117">
    <property type="entry name" value="McrBC"/>
    <property type="match status" value="1"/>
</dbReference>
<gene>
    <name evidence="1" type="ORF">SAMN05216381_3617</name>
</gene>